<keyword evidence="3" id="KW-1185">Reference proteome</keyword>
<evidence type="ECO:0000313" key="3">
    <source>
        <dbReference type="Proteomes" id="UP000095743"/>
    </source>
</evidence>
<dbReference type="PANTHER" id="PTHR43155">
    <property type="entry name" value="CYCLIC DI-GMP PHOSPHODIESTERASE PA4108-RELATED"/>
    <property type="match status" value="1"/>
</dbReference>
<sequence>MEWAIKGQSELLHMNSSVVKHNFSLEIFVHSKNVGNIALRIGEKIKLEQIEKQKLYEAALLHDIGKSKIPQSILYKEGKLSSEEWEIMKKHAVYSEELFLSMVYKSKQNIEIGEIVRYHHENWDGSGYPENKAGEAIPLNSRIIRIADIFDAITRPRVYRPFKIKNTMKLMENMKGREIDPYIFDRSYNLLKDLLEDTYSKNTKSWRESKEIE</sequence>
<dbReference type="InterPro" id="IPR037522">
    <property type="entry name" value="HD_GYP_dom"/>
</dbReference>
<dbReference type="AlphaFoldDB" id="A0A1D8GFF9"/>
<accession>A0A1D8GFF9</accession>
<dbReference type="Proteomes" id="UP000095743">
    <property type="component" value="Chromosome"/>
</dbReference>
<dbReference type="PROSITE" id="PS51832">
    <property type="entry name" value="HD_GYP"/>
    <property type="match status" value="1"/>
</dbReference>
<dbReference type="KEGG" id="gfe:Gferi_08650"/>
<dbReference type="RefSeq" id="WP_069975545.1">
    <property type="nucleotide sequence ID" value="NZ_CP017269.1"/>
</dbReference>
<dbReference type="Pfam" id="PF13487">
    <property type="entry name" value="HD_5"/>
    <property type="match status" value="1"/>
</dbReference>
<evidence type="ECO:0000259" key="1">
    <source>
        <dbReference type="PROSITE" id="PS51832"/>
    </source>
</evidence>
<dbReference type="Gene3D" id="1.10.3210.10">
    <property type="entry name" value="Hypothetical protein af1432"/>
    <property type="match status" value="1"/>
</dbReference>
<feature type="domain" description="HD-GYP" evidence="1">
    <location>
        <begin position="5"/>
        <end position="203"/>
    </location>
</feature>
<dbReference type="InterPro" id="IPR003607">
    <property type="entry name" value="HD/PDEase_dom"/>
</dbReference>
<dbReference type="EMBL" id="CP017269">
    <property type="protein sequence ID" value="AOT69640.1"/>
    <property type="molecule type" value="Genomic_DNA"/>
</dbReference>
<dbReference type="InterPro" id="IPR006675">
    <property type="entry name" value="HDIG_dom"/>
</dbReference>
<dbReference type="STRING" id="1424294.Gferi_08650"/>
<organism evidence="2 3">
    <name type="scientific">Geosporobacter ferrireducens</name>
    <dbReference type="NCBI Taxonomy" id="1424294"/>
    <lineage>
        <taxon>Bacteria</taxon>
        <taxon>Bacillati</taxon>
        <taxon>Bacillota</taxon>
        <taxon>Clostridia</taxon>
        <taxon>Peptostreptococcales</taxon>
        <taxon>Thermotaleaceae</taxon>
        <taxon>Geosporobacter</taxon>
    </lineage>
</organism>
<dbReference type="CDD" id="cd00077">
    <property type="entry name" value="HDc"/>
    <property type="match status" value="1"/>
</dbReference>
<dbReference type="NCBIfam" id="TIGR00277">
    <property type="entry name" value="HDIG"/>
    <property type="match status" value="1"/>
</dbReference>
<evidence type="ECO:0000313" key="2">
    <source>
        <dbReference type="EMBL" id="AOT69640.1"/>
    </source>
</evidence>
<name>A0A1D8GFF9_9FIRM</name>
<dbReference type="OrthoDB" id="9804747at2"/>
<dbReference type="SUPFAM" id="SSF109604">
    <property type="entry name" value="HD-domain/PDEase-like"/>
    <property type="match status" value="1"/>
</dbReference>
<proteinExistence type="predicted"/>
<gene>
    <name evidence="2" type="ORF">Gferi_08650</name>
</gene>
<protein>
    <recommendedName>
        <fullName evidence="1">HD-GYP domain-containing protein</fullName>
    </recommendedName>
</protein>
<dbReference type="SMART" id="SM00471">
    <property type="entry name" value="HDc"/>
    <property type="match status" value="1"/>
</dbReference>
<reference evidence="2 3" key="1">
    <citation type="submission" date="2016-09" db="EMBL/GenBank/DDBJ databases">
        <title>Genomic analysis reveals versatility of anaerobic energy metabolism of Geosporobacter ferrireducens IRF9 of phylum Firmicutes.</title>
        <authorList>
            <person name="Kim S.-J."/>
        </authorList>
    </citation>
    <scope>NUCLEOTIDE SEQUENCE [LARGE SCALE GENOMIC DNA]</scope>
    <source>
        <strain evidence="2 3">IRF9</strain>
    </source>
</reference>